<evidence type="ECO:0000313" key="5">
    <source>
        <dbReference type="EMBL" id="RAU84106.1"/>
    </source>
</evidence>
<dbReference type="PANTHER" id="PTHR40980">
    <property type="entry name" value="PLUG DOMAIN-CONTAINING PROTEIN"/>
    <property type="match status" value="1"/>
</dbReference>
<evidence type="ECO:0000313" key="6">
    <source>
        <dbReference type="Proteomes" id="UP000251692"/>
    </source>
</evidence>
<keyword evidence="2" id="KW-0472">Membrane</keyword>
<dbReference type="InterPro" id="IPR041700">
    <property type="entry name" value="OMP_b-brl_3"/>
</dbReference>
<accession>A0A364RIQ1</accession>
<dbReference type="GO" id="GO:0009279">
    <property type="term" value="C:cell outer membrane"/>
    <property type="evidence" value="ECO:0007669"/>
    <property type="project" value="UniProtKB-SubCell"/>
</dbReference>
<evidence type="ECO:0000256" key="2">
    <source>
        <dbReference type="ARBA" id="ARBA00023136"/>
    </source>
</evidence>
<dbReference type="RefSeq" id="WP_112304341.1">
    <property type="nucleotide sequence ID" value="NZ_QMDV01000001.1"/>
</dbReference>
<dbReference type="InterPro" id="IPR008969">
    <property type="entry name" value="CarboxyPept-like_regulatory"/>
</dbReference>
<dbReference type="InterPro" id="IPR036942">
    <property type="entry name" value="Beta-barrel_TonB_sf"/>
</dbReference>
<sequence length="807" mass="89470">MKHLYIFGLFLFGILKASPILAQTKLTGQVTDEKSINIEYASIFLLHARDSSQAGGTVTDAEGRFLLAAVQPGKYLLRSSFIGYQPNFQSFEVTESKADIPLRVILQPAFASLKEAVVIASRPTIIQKPDRMVMNLTNTVLATGYNAIEVLEKAPGIYIDPKSETISLNGKGALVIIDGKKTYLAAADLATFLKSIQSSDIQEVELIASPGAKYDAEGVGGIINIITKKGTQEGTKGTATIGGGFSGNSRQNAGLTLNHQRGNVALTGSYNLSNRHIITSNESRTDYLDEAGTVTNTHQMDNFSGADATTHNYRLAADWNLNKKTSFNAVLRGFNYHRTGIATATTKLLSQHNQPDSSLFSQTNKRNRSQQYAGTIGFKQRISPTKTLTADLDFATYTSEERNDILNEYGGNTDEQQNLYLRNLLPTDIRILAGQADYEQTLGKGKLEAGAKYSIVETGNNAKYEIQDGDNTWVNDAARTNDFVYSEQIAAAYITYSSKLAGFDYRLGLRTEYTDGKGKLLTTNQPSNRSYFNLFPSVLISRSFGNDHFVNAAFSRRISRPSYQSLNPFIYFQDVYTYTQGNPFLKPEFTSSIDVTYTLKNTYTAVLGYAETTNTTSYVTERISEQSVVTRTRAENLDSQTQYYLSLSVPVEVARWWSIHNSLYGSYLRNSLLSVASAPQQLQGFSGVYSVTNTFKVKGDWTPSLSAYFQSGAPYGAVSLKPQYIVNIGLQKKFMDGKFTFRGSYNDILKTSRAKSETNFSNLRSTGIYRWDSHFFNLSLSYNFGNQKVKTAAKDRRAASDEENRIN</sequence>
<reference evidence="5 6" key="1">
    <citation type="submission" date="2018-06" db="EMBL/GenBank/DDBJ databases">
        <authorList>
            <person name="Liu Z.-W."/>
        </authorList>
    </citation>
    <scope>NUCLEOTIDE SEQUENCE [LARGE SCALE GENOMIC DNA]</scope>
    <source>
        <strain evidence="5 6">2b14</strain>
    </source>
</reference>
<dbReference type="Gene3D" id="2.60.40.1120">
    <property type="entry name" value="Carboxypeptidase-like, regulatory domain"/>
    <property type="match status" value="1"/>
</dbReference>
<proteinExistence type="predicted"/>
<dbReference type="Gene3D" id="2.40.170.20">
    <property type="entry name" value="TonB-dependent receptor, beta-barrel domain"/>
    <property type="match status" value="1"/>
</dbReference>
<organism evidence="5 6">
    <name type="scientific">Pontibacter arcticus</name>
    <dbReference type="NCBI Taxonomy" id="2080288"/>
    <lineage>
        <taxon>Bacteria</taxon>
        <taxon>Pseudomonadati</taxon>
        <taxon>Bacteroidota</taxon>
        <taxon>Cytophagia</taxon>
        <taxon>Cytophagales</taxon>
        <taxon>Hymenobacteraceae</taxon>
        <taxon>Pontibacter</taxon>
    </lineage>
</organism>
<evidence type="ECO:0000256" key="3">
    <source>
        <dbReference type="ARBA" id="ARBA00023237"/>
    </source>
</evidence>
<feature type="domain" description="Outer membrane protein beta-barrel" evidence="4">
    <location>
        <begin position="385"/>
        <end position="782"/>
    </location>
</feature>
<keyword evidence="3" id="KW-0998">Cell outer membrane</keyword>
<dbReference type="Gene3D" id="2.170.130.10">
    <property type="entry name" value="TonB-dependent receptor, plug domain"/>
    <property type="match status" value="1"/>
</dbReference>
<comment type="subcellular location">
    <subcellularLocation>
        <location evidence="1">Cell outer membrane</location>
    </subcellularLocation>
</comment>
<comment type="caution">
    <text evidence="5">The sequence shown here is derived from an EMBL/GenBank/DDBJ whole genome shotgun (WGS) entry which is preliminary data.</text>
</comment>
<dbReference type="InterPro" id="IPR037066">
    <property type="entry name" value="Plug_dom_sf"/>
</dbReference>
<keyword evidence="6" id="KW-1185">Reference proteome</keyword>
<dbReference type="Pfam" id="PF13620">
    <property type="entry name" value="CarboxypepD_reg"/>
    <property type="match status" value="1"/>
</dbReference>
<gene>
    <name evidence="5" type="ORF">DP923_03395</name>
</gene>
<evidence type="ECO:0000256" key="1">
    <source>
        <dbReference type="ARBA" id="ARBA00004442"/>
    </source>
</evidence>
<dbReference type="EMBL" id="QMDV01000001">
    <property type="protein sequence ID" value="RAU84106.1"/>
    <property type="molecule type" value="Genomic_DNA"/>
</dbReference>
<dbReference type="OrthoDB" id="905812at2"/>
<dbReference type="PANTHER" id="PTHR40980:SF4">
    <property type="entry name" value="TONB-DEPENDENT RECEPTOR-LIKE BETA-BARREL DOMAIN-CONTAINING PROTEIN"/>
    <property type="match status" value="1"/>
</dbReference>
<dbReference type="Proteomes" id="UP000251692">
    <property type="component" value="Unassembled WGS sequence"/>
</dbReference>
<dbReference type="Pfam" id="PF14905">
    <property type="entry name" value="OMP_b-brl_3"/>
    <property type="match status" value="1"/>
</dbReference>
<reference evidence="5 6" key="2">
    <citation type="submission" date="2018-07" db="EMBL/GenBank/DDBJ databases">
        <title>Pontibacter sp. 2b14 genomic sequence and assembly.</title>
        <authorList>
            <person name="Du Z.-J."/>
        </authorList>
    </citation>
    <scope>NUCLEOTIDE SEQUENCE [LARGE SCALE GENOMIC DNA]</scope>
    <source>
        <strain evidence="5 6">2b14</strain>
    </source>
</reference>
<dbReference type="SUPFAM" id="SSF56935">
    <property type="entry name" value="Porins"/>
    <property type="match status" value="1"/>
</dbReference>
<evidence type="ECO:0000259" key="4">
    <source>
        <dbReference type="Pfam" id="PF14905"/>
    </source>
</evidence>
<name>A0A364RIQ1_9BACT</name>
<dbReference type="AlphaFoldDB" id="A0A364RIQ1"/>
<dbReference type="SUPFAM" id="SSF49464">
    <property type="entry name" value="Carboxypeptidase regulatory domain-like"/>
    <property type="match status" value="1"/>
</dbReference>
<protein>
    <recommendedName>
        <fullName evidence="4">Outer membrane protein beta-barrel domain-containing protein</fullName>
    </recommendedName>
</protein>